<dbReference type="Proteomes" id="UP000034407">
    <property type="component" value="Unassembled WGS sequence"/>
</dbReference>
<organism evidence="2 3">
    <name type="scientific">Paraclostridium benzoelyticum</name>
    <dbReference type="NCBI Taxonomy" id="1629550"/>
    <lineage>
        <taxon>Bacteria</taxon>
        <taxon>Bacillati</taxon>
        <taxon>Bacillota</taxon>
        <taxon>Clostridia</taxon>
        <taxon>Peptostreptococcales</taxon>
        <taxon>Peptostreptococcaceae</taxon>
        <taxon>Paraclostridium</taxon>
    </lineage>
</organism>
<gene>
    <name evidence="2" type="ORF">VN21_10710</name>
</gene>
<dbReference type="OrthoDB" id="2182676at2"/>
<evidence type="ECO:0000313" key="3">
    <source>
        <dbReference type="Proteomes" id="UP000034407"/>
    </source>
</evidence>
<keyword evidence="3" id="KW-1185">Reference proteome</keyword>
<dbReference type="PATRIC" id="fig|1629550.3.peg.1594"/>
<dbReference type="AlphaFoldDB" id="A0A0M3DI31"/>
<dbReference type="Pfam" id="PF04854">
    <property type="entry name" value="DUF624"/>
    <property type="match status" value="1"/>
</dbReference>
<feature type="transmembrane region" description="Helical" evidence="1">
    <location>
        <begin position="22"/>
        <end position="48"/>
    </location>
</feature>
<evidence type="ECO:0008006" key="4">
    <source>
        <dbReference type="Google" id="ProtNLM"/>
    </source>
</evidence>
<keyword evidence="1" id="KW-1133">Transmembrane helix</keyword>
<dbReference type="InterPro" id="IPR006938">
    <property type="entry name" value="DUF624"/>
</dbReference>
<sequence>MKMESVIFNFCSWIWKFAVLNLFWSVGTLLGGVVLGIMPSTVATFYVLRKWVQGDLEINIFESFKGAYKKEFLNSNKCGAVFLGIFLFLAFDLWILYQIDAIYATVIYILVNAALFFSVIAFIYFFPTYVHFELSTKDYIKNSFMLSMGSPKETILILIGIALLAYFVKSSPGLLIYFAIVVPGYWVMNILYKKFLKLQRA</sequence>
<feature type="transmembrane region" description="Helical" evidence="1">
    <location>
        <begin position="103"/>
        <end position="130"/>
    </location>
</feature>
<dbReference type="EMBL" id="LBBT01000219">
    <property type="protein sequence ID" value="KKY01042.1"/>
    <property type="molecule type" value="Genomic_DNA"/>
</dbReference>
<evidence type="ECO:0000313" key="2">
    <source>
        <dbReference type="EMBL" id="KKY01042.1"/>
    </source>
</evidence>
<evidence type="ECO:0000256" key="1">
    <source>
        <dbReference type="SAM" id="Phobius"/>
    </source>
</evidence>
<reference evidence="2 3" key="1">
    <citation type="submission" date="2015-04" db="EMBL/GenBank/DDBJ databases">
        <title>Microcin producing Clostridium sp. JC272T.</title>
        <authorList>
            <person name="Jyothsna T."/>
            <person name="Sasikala C."/>
            <person name="Ramana C."/>
        </authorList>
    </citation>
    <scope>NUCLEOTIDE SEQUENCE [LARGE SCALE GENOMIC DNA]</scope>
    <source>
        <strain evidence="2 3">JC272</strain>
    </source>
</reference>
<accession>A0A0M3DI31</accession>
<protein>
    <recommendedName>
        <fullName evidence="4">Integral membrane protein</fullName>
    </recommendedName>
</protein>
<feature type="transmembrane region" description="Helical" evidence="1">
    <location>
        <begin position="174"/>
        <end position="192"/>
    </location>
</feature>
<comment type="caution">
    <text evidence="2">The sequence shown here is derived from an EMBL/GenBank/DDBJ whole genome shotgun (WGS) entry which is preliminary data.</text>
</comment>
<keyword evidence="1" id="KW-0472">Membrane</keyword>
<feature type="transmembrane region" description="Helical" evidence="1">
    <location>
        <begin position="78"/>
        <end position="97"/>
    </location>
</feature>
<proteinExistence type="predicted"/>
<name>A0A0M3DI31_9FIRM</name>
<keyword evidence="1" id="KW-0812">Transmembrane</keyword>
<feature type="transmembrane region" description="Helical" evidence="1">
    <location>
        <begin position="151"/>
        <end position="168"/>
    </location>
</feature>
<dbReference type="RefSeq" id="WP_046823266.1">
    <property type="nucleotide sequence ID" value="NZ_LBBT01000219.1"/>
</dbReference>